<organism evidence="1 2">
    <name type="scientific">Hirundo rustica rustica</name>
    <dbReference type="NCBI Taxonomy" id="333673"/>
    <lineage>
        <taxon>Eukaryota</taxon>
        <taxon>Metazoa</taxon>
        <taxon>Chordata</taxon>
        <taxon>Craniata</taxon>
        <taxon>Vertebrata</taxon>
        <taxon>Euteleostomi</taxon>
        <taxon>Archelosauria</taxon>
        <taxon>Archosauria</taxon>
        <taxon>Dinosauria</taxon>
        <taxon>Saurischia</taxon>
        <taxon>Theropoda</taxon>
        <taxon>Coelurosauria</taxon>
        <taxon>Aves</taxon>
        <taxon>Neognathae</taxon>
        <taxon>Neoaves</taxon>
        <taxon>Telluraves</taxon>
        <taxon>Australaves</taxon>
        <taxon>Passeriformes</taxon>
        <taxon>Sylvioidea</taxon>
        <taxon>Hirundinidae</taxon>
        <taxon>Hirundo</taxon>
    </lineage>
</organism>
<comment type="caution">
    <text evidence="1">The sequence shown here is derived from an EMBL/GenBank/DDBJ whole genome shotgun (WGS) entry which is preliminary data.</text>
</comment>
<evidence type="ECO:0000313" key="1">
    <source>
        <dbReference type="EMBL" id="RMC19327.1"/>
    </source>
</evidence>
<dbReference type="AlphaFoldDB" id="A0A3M0LJP5"/>
<name>A0A3M0LJP5_HIRRU</name>
<dbReference type="EMBL" id="QRBI01000095">
    <property type="protein sequence ID" value="RMC19327.1"/>
    <property type="molecule type" value="Genomic_DNA"/>
</dbReference>
<proteinExistence type="predicted"/>
<reference evidence="1 2" key="1">
    <citation type="submission" date="2018-07" db="EMBL/GenBank/DDBJ databases">
        <title>A high quality draft genome assembly of the barn swallow (H. rustica rustica).</title>
        <authorList>
            <person name="Formenti G."/>
            <person name="Chiara M."/>
            <person name="Poveda L."/>
            <person name="Francoijs K.-J."/>
            <person name="Bonisoli-Alquati A."/>
            <person name="Canova L."/>
            <person name="Gianfranceschi L."/>
            <person name="Horner D.S."/>
            <person name="Saino N."/>
        </authorList>
    </citation>
    <scope>NUCLEOTIDE SEQUENCE [LARGE SCALE GENOMIC DNA]</scope>
    <source>
        <strain evidence="1">Chelidonia</strain>
        <tissue evidence="1">Blood</tissue>
    </source>
</reference>
<accession>A0A3M0LJP5</accession>
<evidence type="ECO:0000313" key="2">
    <source>
        <dbReference type="Proteomes" id="UP000269221"/>
    </source>
</evidence>
<protein>
    <submittedName>
        <fullName evidence="1">Uncharacterized protein</fullName>
    </submittedName>
</protein>
<sequence length="148" mass="16763">MGEETELVLIYNGKVFFDAYIDAYFLYRRKTQIATDKKDSHNNLIPINIVYVHIKDLTKYENYVQHDLGICTSRIEWDGMQSVSGPLDMLNLGGCRGFAAGPCRLGLSTHHAFQQTYSQPQPAPLSERYVVESHFSALVQASDELKMA</sequence>
<gene>
    <name evidence="1" type="ORF">DUI87_03935</name>
</gene>
<dbReference type="Proteomes" id="UP000269221">
    <property type="component" value="Unassembled WGS sequence"/>
</dbReference>
<keyword evidence="2" id="KW-1185">Reference proteome</keyword>